<keyword evidence="1" id="KW-0732">Signal</keyword>
<feature type="signal peptide" evidence="1">
    <location>
        <begin position="1"/>
        <end position="30"/>
    </location>
</feature>
<keyword evidence="2" id="KW-0456">Lyase</keyword>
<dbReference type="Pfam" id="PF00221">
    <property type="entry name" value="Lyase_aromatic"/>
    <property type="match status" value="1"/>
</dbReference>
<protein>
    <submittedName>
        <fullName evidence="2">Aromatic amino acid lyase</fullName>
    </submittedName>
</protein>
<dbReference type="PANTHER" id="PTHR10362">
    <property type="entry name" value="HISTIDINE AMMONIA-LYASE"/>
    <property type="match status" value="1"/>
</dbReference>
<name>A0ABS1SWB1_9GAMM</name>
<dbReference type="Proteomes" id="UP000604898">
    <property type="component" value="Unassembled WGS sequence"/>
</dbReference>
<reference evidence="2 3" key="1">
    <citation type="submission" date="2021-01" db="EMBL/GenBank/DDBJ databases">
        <title>Genome sequence of Shewanella schlegeliana JCM 11561.</title>
        <authorList>
            <person name="Zhang H."/>
            <person name="Li C."/>
        </authorList>
    </citation>
    <scope>NUCLEOTIDE SEQUENCE [LARGE SCALE GENOMIC DNA]</scope>
    <source>
        <strain evidence="2 3">JCM 11561</strain>
    </source>
</reference>
<dbReference type="Gene3D" id="1.10.275.10">
    <property type="entry name" value="Fumarase/aspartase (N-terminal domain)"/>
    <property type="match status" value="1"/>
</dbReference>
<dbReference type="InterPro" id="IPR001106">
    <property type="entry name" value="Aromatic_Lyase"/>
</dbReference>
<accession>A0ABS1SWB1</accession>
<evidence type="ECO:0000313" key="2">
    <source>
        <dbReference type="EMBL" id="MBL4912828.1"/>
    </source>
</evidence>
<dbReference type="InterPro" id="IPR008948">
    <property type="entry name" value="L-Aspartase-like"/>
</dbReference>
<comment type="caution">
    <text evidence="2">The sequence shown here is derived from an EMBL/GenBank/DDBJ whole genome shotgun (WGS) entry which is preliminary data.</text>
</comment>
<keyword evidence="3" id="KW-1185">Reference proteome</keyword>
<gene>
    <name evidence="2" type="ORF">JMA39_06720</name>
</gene>
<dbReference type="RefSeq" id="WP_202721063.1">
    <property type="nucleotide sequence ID" value="NZ_BPEX01000002.1"/>
</dbReference>
<feature type="chain" id="PRO_5047407369" evidence="1">
    <location>
        <begin position="31"/>
        <end position="558"/>
    </location>
</feature>
<organism evidence="2 3">
    <name type="scientific">Shewanella schlegeliana</name>
    <dbReference type="NCBI Taxonomy" id="190308"/>
    <lineage>
        <taxon>Bacteria</taxon>
        <taxon>Pseudomonadati</taxon>
        <taxon>Pseudomonadota</taxon>
        <taxon>Gammaproteobacteria</taxon>
        <taxon>Alteromonadales</taxon>
        <taxon>Shewanellaceae</taxon>
        <taxon>Shewanella</taxon>
    </lineage>
</organism>
<evidence type="ECO:0000256" key="1">
    <source>
        <dbReference type="SAM" id="SignalP"/>
    </source>
</evidence>
<dbReference type="GO" id="GO:0016829">
    <property type="term" value="F:lyase activity"/>
    <property type="evidence" value="ECO:0007669"/>
    <property type="project" value="UniProtKB-KW"/>
</dbReference>
<dbReference type="InterPro" id="IPR024083">
    <property type="entry name" value="Fumarase/histidase_N"/>
</dbReference>
<dbReference type="EMBL" id="JAESVD010000003">
    <property type="protein sequence ID" value="MBL4912828.1"/>
    <property type="molecule type" value="Genomic_DNA"/>
</dbReference>
<dbReference type="SUPFAM" id="SSF48557">
    <property type="entry name" value="L-aspartase-like"/>
    <property type="match status" value="1"/>
</dbReference>
<dbReference type="Gene3D" id="1.20.200.10">
    <property type="entry name" value="Fumarase/aspartase (Central domain)"/>
    <property type="match status" value="1"/>
</dbReference>
<evidence type="ECO:0000313" key="3">
    <source>
        <dbReference type="Proteomes" id="UP000604898"/>
    </source>
</evidence>
<proteinExistence type="predicted"/>
<sequence length="558" mass="61066">MIVKHKLKLSSLAIALSCGVVPMTSFSAMAETISLTGKDLTIEQLLKVQSGEANVTVSKKGKQNIQDSFDLLMDSARQGTPVYGLTVGVGKNKDTEVFGKDGKMSDEAVKLSEDFNRDMLFTHAAASGEPIDQAVVRMAMTIRLNQIATGHVGVQPDVARLYEQFVNKNIIPVVPSDGSVGLSDILLASHIGAAMMGEHEVFYKGERMPAAKALKAAGVEPLVPFGKDGLSILSNNALSTAQLVHAMGQAEQLLEFSPKLIAAGLESINGNISPILPHTLDARPMPHVQEVGNEILNNLEGGYLFQRDEKRPLQDSLSFRGAHWPVANAISQYNNLEELVHIQINSSDDNPTVYLNAKQSRFNKYPQVEQYFTDGKVSGAINSSANFDTIQLATTTEAFSIAMAQLGKYSSNRQIKMIDPYFTGLPRALVNPDDTNGQSFYTLQNGFTALFVDIAHASNPVSFYGQANQGGIEDNFSNFHQASKNLTTIVDGVSYIYAFELMTYGQALDLQKKVHNRDLSDANKTLLKDLRETVKFYADDTRTFTVDIEASQKFLMKY</sequence>